<protein>
    <submittedName>
        <fullName evidence="3">Hexapeptide repeat-containing transferase</fullName>
    </submittedName>
</protein>
<name>U5QHD7_GLOK1</name>
<dbReference type="PROSITE" id="PS00101">
    <property type="entry name" value="HEXAPEP_TRANSFERASES"/>
    <property type="match status" value="1"/>
</dbReference>
<dbReference type="RefSeq" id="WP_023173452.1">
    <property type="nucleotide sequence ID" value="NC_022600.1"/>
</dbReference>
<keyword evidence="1 3" id="KW-0808">Transferase</keyword>
<dbReference type="GO" id="GO:0031470">
    <property type="term" value="C:carboxysome"/>
    <property type="evidence" value="ECO:0007669"/>
    <property type="project" value="UniProtKB-ARBA"/>
</dbReference>
<dbReference type="PANTHER" id="PTHR13061:SF29">
    <property type="entry name" value="GAMMA CARBONIC ANHYDRASE-LIKE 1, MITOCHONDRIAL-RELATED"/>
    <property type="match status" value="1"/>
</dbReference>
<dbReference type="InterPro" id="IPR018357">
    <property type="entry name" value="Hexapep_transf_CS"/>
</dbReference>
<evidence type="ECO:0000313" key="3">
    <source>
        <dbReference type="EMBL" id="AGY58321.1"/>
    </source>
</evidence>
<dbReference type="OrthoDB" id="9803036at2"/>
<dbReference type="eggNOG" id="COG0663">
    <property type="taxonomic scope" value="Bacteria"/>
</dbReference>
<keyword evidence="4" id="KW-1185">Reference proteome</keyword>
<reference evidence="3 4" key="1">
    <citation type="journal article" date="2013" name="PLoS ONE">
        <title>Cultivation and Complete Genome Sequencing of Gloeobacter kilaueensis sp. nov., from a Lava Cave in Kilauea Caldera, Hawai'i.</title>
        <authorList>
            <person name="Saw J.H."/>
            <person name="Schatz M."/>
            <person name="Brown M.V."/>
            <person name="Kunkel D.D."/>
            <person name="Foster J.S."/>
            <person name="Shick H."/>
            <person name="Christensen S."/>
            <person name="Hou S."/>
            <person name="Wan X."/>
            <person name="Donachie S.P."/>
        </authorList>
    </citation>
    <scope>NUCLEOTIDE SEQUENCE [LARGE SCALE GENOMIC DNA]</scope>
    <source>
        <strain evidence="4">JS</strain>
    </source>
</reference>
<dbReference type="PANTHER" id="PTHR13061">
    <property type="entry name" value="DYNACTIN SUBUNIT P25"/>
    <property type="match status" value="1"/>
</dbReference>
<dbReference type="InterPro" id="IPR011004">
    <property type="entry name" value="Trimer_LpxA-like_sf"/>
</dbReference>
<dbReference type="Gene3D" id="2.160.10.10">
    <property type="entry name" value="Hexapeptide repeat proteins"/>
    <property type="match status" value="1"/>
</dbReference>
<proteinExistence type="predicted"/>
<evidence type="ECO:0000313" key="4">
    <source>
        <dbReference type="Proteomes" id="UP000017396"/>
    </source>
</evidence>
<accession>U5QHD7</accession>
<dbReference type="PATRIC" id="fig|1183438.3.peg.2037"/>
<dbReference type="KEGG" id="glj:GKIL_2075"/>
<dbReference type="HOGENOM" id="CLU_064827_4_0_3"/>
<dbReference type="AlphaFoldDB" id="U5QHD7"/>
<dbReference type="CDD" id="cd04645">
    <property type="entry name" value="LbH_gamma_CA_like"/>
    <property type="match status" value="1"/>
</dbReference>
<dbReference type="InterPro" id="IPR001451">
    <property type="entry name" value="Hexapep"/>
</dbReference>
<organism evidence="3 4">
    <name type="scientific">Gloeobacter kilaueensis (strain ATCC BAA-2537 / CCAP 1431/1 / ULC 316 / JS1)</name>
    <dbReference type="NCBI Taxonomy" id="1183438"/>
    <lineage>
        <taxon>Bacteria</taxon>
        <taxon>Bacillati</taxon>
        <taxon>Cyanobacteriota</taxon>
        <taxon>Cyanophyceae</taxon>
        <taxon>Gloeobacterales</taxon>
        <taxon>Gloeobacteraceae</taxon>
        <taxon>Gloeobacter</taxon>
    </lineage>
</organism>
<dbReference type="Proteomes" id="UP000017396">
    <property type="component" value="Chromosome"/>
</dbReference>
<dbReference type="GO" id="GO:0016740">
    <property type="term" value="F:transferase activity"/>
    <property type="evidence" value="ECO:0007669"/>
    <property type="project" value="UniProtKB-KW"/>
</dbReference>
<evidence type="ECO:0000256" key="2">
    <source>
        <dbReference type="ARBA" id="ARBA00022737"/>
    </source>
</evidence>
<dbReference type="SUPFAM" id="SSF51161">
    <property type="entry name" value="Trimeric LpxA-like enzymes"/>
    <property type="match status" value="1"/>
</dbReference>
<keyword evidence="2" id="KW-0677">Repeat</keyword>
<gene>
    <name evidence="3" type="primary">lacA</name>
    <name evidence="3" type="ORF">GKIL_2075</name>
</gene>
<dbReference type="GO" id="GO:0043886">
    <property type="term" value="F:structural constituent of carboxysome shell"/>
    <property type="evidence" value="ECO:0007669"/>
    <property type="project" value="UniProtKB-ARBA"/>
</dbReference>
<dbReference type="Pfam" id="PF14602">
    <property type="entry name" value="Hexapep_2"/>
    <property type="match status" value="1"/>
</dbReference>
<dbReference type="EMBL" id="CP003587">
    <property type="protein sequence ID" value="AGY58321.1"/>
    <property type="molecule type" value="Genomic_DNA"/>
</dbReference>
<sequence>MDISALDIDLSQPDLSPAAFVAPGAVVIGRVRLAAGTSIWYGAVLRGDVERIEVGVDSNIQDGAILHGDPGEPVIVGERVTVGHRAVIHGATVQDECLIGIGAIVLGGLIVGSQAIVAAGAVVTASVPAATLVAGVPARVIRPLREEEVAERARHALSYRQLALLYRNHHI</sequence>
<dbReference type="STRING" id="1183438.GKIL_2075"/>
<dbReference type="InterPro" id="IPR047324">
    <property type="entry name" value="LbH_gamma_CA-like"/>
</dbReference>
<evidence type="ECO:0000256" key="1">
    <source>
        <dbReference type="ARBA" id="ARBA00022679"/>
    </source>
</evidence>
<dbReference type="InterPro" id="IPR050484">
    <property type="entry name" value="Transf_Hexapept/Carb_Anhydrase"/>
</dbReference>